<feature type="region of interest" description="Disordered" evidence="1">
    <location>
        <begin position="317"/>
        <end position="343"/>
    </location>
</feature>
<proteinExistence type="predicted"/>
<organism evidence="3 4">
    <name type="scientific">Candolleomyces aberdarensis</name>
    <dbReference type="NCBI Taxonomy" id="2316362"/>
    <lineage>
        <taxon>Eukaryota</taxon>
        <taxon>Fungi</taxon>
        <taxon>Dikarya</taxon>
        <taxon>Basidiomycota</taxon>
        <taxon>Agaricomycotina</taxon>
        <taxon>Agaricomycetes</taxon>
        <taxon>Agaricomycetidae</taxon>
        <taxon>Agaricales</taxon>
        <taxon>Agaricineae</taxon>
        <taxon>Psathyrellaceae</taxon>
        <taxon>Candolleomyces</taxon>
    </lineage>
</organism>
<feature type="transmembrane region" description="Helical" evidence="2">
    <location>
        <begin position="281"/>
        <end position="304"/>
    </location>
</feature>
<keyword evidence="2" id="KW-1133">Transmembrane helix</keyword>
<sequence length="502" mass="53880">MSIDNTRVSVDDADPQIQWNGPWFTTEDIVDDLGNGTPFLNTLHGISSNGSLTFSYYGTAVGVWGSLRPRNTTSGRDPNWRCLLDGNEIGAPWDYPNRPYSNYYFCRGTAPEGNHTLQFNAIVQSETLYVDQVQYQAAATADIGGAWTEVRNDDGRFSYSPGWTSDNNGYWKWTYTAGAWLTYDFNGTGVVWGGYTPRNSGVGPGMGQYKIDDEEPKDFAIPSPSITRNNQAYFNITGLTPGLHRLTVTNTGNEGTAALGLTYVYTKNGAKTTPKRTSAKVIGGAVGGSIGAVLLAVLAALAILRYRRRKLQREGDTLSMGGTTLSSTIREQRSTPGSPIWGQQPGYFSHQPSIIASNGAHNPSTFVPPLGPYQATTFVPPPGPAPTTFVPPPGPTPTTFAAHHGPNKPTMFVIPSNPSLRRGTSYVPASSGMQPPASFAVASSSLQPGVSFTPAPGDSRPTSFSDLTGPAAPQNAWPTPMPTPIQHVQDGKADVVEYNPYQ</sequence>
<evidence type="ECO:0000256" key="2">
    <source>
        <dbReference type="SAM" id="Phobius"/>
    </source>
</evidence>
<evidence type="ECO:0000313" key="3">
    <source>
        <dbReference type="EMBL" id="RXW13710.1"/>
    </source>
</evidence>
<protein>
    <recommendedName>
        <fullName evidence="5">Transmembrane protein</fullName>
    </recommendedName>
</protein>
<dbReference type="Gene3D" id="2.60.120.260">
    <property type="entry name" value="Galactose-binding domain-like"/>
    <property type="match status" value="1"/>
</dbReference>
<comment type="caution">
    <text evidence="3">The sequence shown here is derived from an EMBL/GenBank/DDBJ whole genome shotgun (WGS) entry which is preliminary data.</text>
</comment>
<feature type="region of interest" description="Disordered" evidence="1">
    <location>
        <begin position="450"/>
        <end position="487"/>
    </location>
</feature>
<evidence type="ECO:0000313" key="4">
    <source>
        <dbReference type="Proteomes" id="UP000290288"/>
    </source>
</evidence>
<dbReference type="EMBL" id="SDEE01000849">
    <property type="protein sequence ID" value="RXW13710.1"/>
    <property type="molecule type" value="Genomic_DNA"/>
</dbReference>
<keyword evidence="4" id="KW-1185">Reference proteome</keyword>
<reference evidence="3 4" key="1">
    <citation type="submission" date="2019-01" db="EMBL/GenBank/DDBJ databases">
        <title>Draft genome sequence of Psathyrella aberdarensis IHI B618.</title>
        <authorList>
            <person name="Buettner E."/>
            <person name="Kellner H."/>
        </authorList>
    </citation>
    <scope>NUCLEOTIDE SEQUENCE [LARGE SCALE GENOMIC DNA]</scope>
    <source>
        <strain evidence="3 4">IHI B618</strain>
    </source>
</reference>
<dbReference type="OrthoDB" id="3052647at2759"/>
<accession>A0A4Q2D355</accession>
<feature type="compositionally biased region" description="Low complexity" evidence="1">
    <location>
        <begin position="317"/>
        <end position="328"/>
    </location>
</feature>
<dbReference type="STRING" id="2316362.A0A4Q2D355"/>
<keyword evidence="2" id="KW-0472">Membrane</keyword>
<evidence type="ECO:0000256" key="1">
    <source>
        <dbReference type="SAM" id="MobiDB-lite"/>
    </source>
</evidence>
<gene>
    <name evidence="3" type="ORF">EST38_g12144</name>
</gene>
<dbReference type="AlphaFoldDB" id="A0A4Q2D355"/>
<evidence type="ECO:0008006" key="5">
    <source>
        <dbReference type="Google" id="ProtNLM"/>
    </source>
</evidence>
<name>A0A4Q2D355_9AGAR</name>
<keyword evidence="2" id="KW-0812">Transmembrane</keyword>
<dbReference type="Proteomes" id="UP000290288">
    <property type="component" value="Unassembled WGS sequence"/>
</dbReference>